<evidence type="ECO:0000313" key="2">
    <source>
        <dbReference type="Proteomes" id="UP000024635"/>
    </source>
</evidence>
<evidence type="ECO:0000313" key="1">
    <source>
        <dbReference type="EMBL" id="EYC15623.1"/>
    </source>
</evidence>
<name>A0A016UM97_9BILA</name>
<dbReference type="EMBL" id="JARK01001372">
    <property type="protein sequence ID" value="EYC15623.1"/>
    <property type="molecule type" value="Genomic_DNA"/>
</dbReference>
<comment type="caution">
    <text evidence="1">The sequence shown here is derived from an EMBL/GenBank/DDBJ whole genome shotgun (WGS) entry which is preliminary data.</text>
</comment>
<accession>A0A016UM97</accession>
<proteinExistence type="predicted"/>
<organism evidence="1 2">
    <name type="scientific">Ancylostoma ceylanicum</name>
    <dbReference type="NCBI Taxonomy" id="53326"/>
    <lineage>
        <taxon>Eukaryota</taxon>
        <taxon>Metazoa</taxon>
        <taxon>Ecdysozoa</taxon>
        <taxon>Nematoda</taxon>
        <taxon>Chromadorea</taxon>
        <taxon>Rhabditida</taxon>
        <taxon>Rhabditina</taxon>
        <taxon>Rhabditomorpha</taxon>
        <taxon>Strongyloidea</taxon>
        <taxon>Ancylostomatidae</taxon>
        <taxon>Ancylostomatinae</taxon>
        <taxon>Ancylostoma</taxon>
    </lineage>
</organism>
<protein>
    <submittedName>
        <fullName evidence="1">Uncharacterized protein</fullName>
    </submittedName>
</protein>
<dbReference type="Proteomes" id="UP000024635">
    <property type="component" value="Unassembled WGS sequence"/>
</dbReference>
<sequence length="110" mass="12265">MLRARPGSDRHGLLKISEAALDREHLCWGIYELCSLPTRVKVLTLTLAMGKFVGCQQVYPGILLHHRYSLPLPPIPPSFPAVHLPKALFICEAFVQGFSTLRAMPPTWSS</sequence>
<dbReference type="AlphaFoldDB" id="A0A016UM97"/>
<reference evidence="2" key="1">
    <citation type="journal article" date="2015" name="Nat. Genet.">
        <title>The genome and transcriptome of the zoonotic hookworm Ancylostoma ceylanicum identify infection-specific gene families.</title>
        <authorList>
            <person name="Schwarz E.M."/>
            <person name="Hu Y."/>
            <person name="Antoshechkin I."/>
            <person name="Miller M.M."/>
            <person name="Sternberg P.W."/>
            <person name="Aroian R.V."/>
        </authorList>
    </citation>
    <scope>NUCLEOTIDE SEQUENCE</scope>
    <source>
        <strain evidence="2">HY135</strain>
    </source>
</reference>
<keyword evidence="2" id="KW-1185">Reference proteome</keyword>
<gene>
    <name evidence="1" type="primary">Acey_s0036.g3255</name>
    <name evidence="1" type="ORF">Y032_0036g3255</name>
</gene>